<sequence length="189" mass="22597">MRLYDFLQLSEEQQKELLPALKVLKPLSNYTCKRWFKKRTHGVKESITELTFGEVNSIKRLVMRETTEDLLRAFEIVYKCKARDVIRMEVIQFYRCMIFITTEVDKIIKMEQQHWNTEPTDHDAKLQQAGVKELEQFGDLPMIDSLAGGDILRYNDIEQLNYLEVHYILWYRATQANIQNRFQKLMINK</sequence>
<protein>
    <submittedName>
        <fullName evidence="1">Uncharacterized protein</fullName>
    </submittedName>
</protein>
<dbReference type="EMBL" id="BK032559">
    <property type="protein sequence ID" value="DAF47803.1"/>
    <property type="molecule type" value="Genomic_DNA"/>
</dbReference>
<name>A0A8S5SAG1_9CAUD</name>
<accession>A0A8S5SAG1</accession>
<reference evidence="1" key="1">
    <citation type="journal article" date="2021" name="Proc. Natl. Acad. Sci. U.S.A.">
        <title>A Catalog of Tens of Thousands of Viruses from Human Metagenomes Reveals Hidden Associations with Chronic Diseases.</title>
        <authorList>
            <person name="Tisza M.J."/>
            <person name="Buck C.B."/>
        </authorList>
    </citation>
    <scope>NUCLEOTIDE SEQUENCE</scope>
    <source>
        <strain evidence="1">Ct6DP12</strain>
    </source>
</reference>
<proteinExistence type="predicted"/>
<organism evidence="1">
    <name type="scientific">Siphoviridae sp. ct6DP12</name>
    <dbReference type="NCBI Taxonomy" id="2827782"/>
    <lineage>
        <taxon>Viruses</taxon>
        <taxon>Duplodnaviria</taxon>
        <taxon>Heunggongvirae</taxon>
        <taxon>Uroviricota</taxon>
        <taxon>Caudoviricetes</taxon>
    </lineage>
</organism>
<evidence type="ECO:0000313" key="1">
    <source>
        <dbReference type="EMBL" id="DAF47803.1"/>
    </source>
</evidence>